<feature type="compositionally biased region" description="Low complexity" evidence="2">
    <location>
        <begin position="37"/>
        <end position="49"/>
    </location>
</feature>
<dbReference type="InterPro" id="IPR027483">
    <property type="entry name" value="PInositol-4-P-4/5-kinase_C_sf"/>
</dbReference>
<dbReference type="InterPro" id="IPR027484">
    <property type="entry name" value="PInositol-4-P-5-kinase_N"/>
</dbReference>
<feature type="region of interest" description="Disordered" evidence="2">
    <location>
        <begin position="987"/>
        <end position="1119"/>
    </location>
</feature>
<feature type="region of interest" description="Disordered" evidence="2">
    <location>
        <begin position="2167"/>
        <end position="2220"/>
    </location>
</feature>
<dbReference type="InterPro" id="IPR002498">
    <property type="entry name" value="PInositol-4-P-4/5-kinase_core"/>
</dbReference>
<feature type="compositionally biased region" description="Acidic residues" evidence="2">
    <location>
        <begin position="2663"/>
        <end position="2675"/>
    </location>
</feature>
<feature type="compositionally biased region" description="Polar residues" evidence="2">
    <location>
        <begin position="1086"/>
        <end position="1099"/>
    </location>
</feature>
<dbReference type="InParanoid" id="A0A317XSF1"/>
<feature type="region of interest" description="Disordered" evidence="2">
    <location>
        <begin position="2636"/>
        <end position="2680"/>
    </location>
</feature>
<feature type="compositionally biased region" description="Polar residues" evidence="2">
    <location>
        <begin position="154"/>
        <end position="171"/>
    </location>
</feature>
<feature type="compositionally biased region" description="Polar residues" evidence="2">
    <location>
        <begin position="991"/>
        <end position="1031"/>
    </location>
</feature>
<dbReference type="SMART" id="SM00330">
    <property type="entry name" value="PIPKc"/>
    <property type="match status" value="1"/>
</dbReference>
<dbReference type="EMBL" id="KZ819191">
    <property type="protein sequence ID" value="PWZ01256.1"/>
    <property type="molecule type" value="Genomic_DNA"/>
</dbReference>
<feature type="region of interest" description="Disordered" evidence="2">
    <location>
        <begin position="2494"/>
        <end position="2559"/>
    </location>
</feature>
<feature type="compositionally biased region" description="Polar residues" evidence="2">
    <location>
        <begin position="2503"/>
        <end position="2541"/>
    </location>
</feature>
<feature type="region of interest" description="Disordered" evidence="2">
    <location>
        <begin position="626"/>
        <end position="661"/>
    </location>
</feature>
<feature type="compositionally biased region" description="Low complexity" evidence="2">
    <location>
        <begin position="1146"/>
        <end position="1157"/>
    </location>
</feature>
<feature type="compositionally biased region" description="Polar residues" evidence="2">
    <location>
        <begin position="1"/>
        <end position="20"/>
    </location>
</feature>
<name>A0A317XSF1_9BASI</name>
<feature type="compositionally biased region" description="Low complexity" evidence="2">
    <location>
        <begin position="553"/>
        <end position="562"/>
    </location>
</feature>
<feature type="compositionally biased region" description="Low complexity" evidence="2">
    <location>
        <begin position="106"/>
        <end position="117"/>
    </location>
</feature>
<keyword evidence="1" id="KW-0418">Kinase</keyword>
<dbReference type="Proteomes" id="UP000246740">
    <property type="component" value="Unassembled WGS sequence"/>
</dbReference>
<reference evidence="4 5" key="1">
    <citation type="journal article" date="2018" name="Mol. Biol. Evol.">
        <title>Broad Genomic Sampling Reveals a Smut Pathogenic Ancestry of the Fungal Clade Ustilaginomycotina.</title>
        <authorList>
            <person name="Kijpornyongpan T."/>
            <person name="Mondo S.J."/>
            <person name="Barry K."/>
            <person name="Sandor L."/>
            <person name="Lee J."/>
            <person name="Lipzen A."/>
            <person name="Pangilinan J."/>
            <person name="LaButti K."/>
            <person name="Hainaut M."/>
            <person name="Henrissat B."/>
            <person name="Grigoriev I.V."/>
            <person name="Spatafora J.W."/>
            <person name="Aime M.C."/>
        </authorList>
    </citation>
    <scope>NUCLEOTIDE SEQUENCE [LARGE SCALE GENOMIC DNA]</scope>
    <source>
        <strain evidence="4 5">MCA 3645</strain>
    </source>
</reference>
<feature type="compositionally biased region" description="Polar residues" evidence="2">
    <location>
        <begin position="951"/>
        <end position="969"/>
    </location>
</feature>
<feature type="compositionally biased region" description="Polar residues" evidence="2">
    <location>
        <begin position="2180"/>
        <end position="2191"/>
    </location>
</feature>
<feature type="region of interest" description="Disordered" evidence="2">
    <location>
        <begin position="150"/>
        <end position="173"/>
    </location>
</feature>
<feature type="region of interest" description="Disordered" evidence="2">
    <location>
        <begin position="499"/>
        <end position="562"/>
    </location>
</feature>
<dbReference type="SUPFAM" id="SSF56104">
    <property type="entry name" value="SAICAR synthase-like"/>
    <property type="match status" value="1"/>
</dbReference>
<feature type="region of interest" description="Disordered" evidence="2">
    <location>
        <begin position="1"/>
        <end position="132"/>
    </location>
</feature>
<dbReference type="OrthoDB" id="158357at2759"/>
<feature type="compositionally biased region" description="Basic and acidic residues" evidence="2">
    <location>
        <begin position="1403"/>
        <end position="1413"/>
    </location>
</feature>
<keyword evidence="1" id="KW-0547">Nucleotide-binding</keyword>
<evidence type="ECO:0000256" key="1">
    <source>
        <dbReference type="PROSITE-ProRule" id="PRU00781"/>
    </source>
</evidence>
<feature type="compositionally biased region" description="Low complexity" evidence="2">
    <location>
        <begin position="1960"/>
        <end position="1977"/>
    </location>
</feature>
<feature type="compositionally biased region" description="Polar residues" evidence="2">
    <location>
        <begin position="70"/>
        <end position="79"/>
    </location>
</feature>
<evidence type="ECO:0000259" key="3">
    <source>
        <dbReference type="PROSITE" id="PS51455"/>
    </source>
</evidence>
<keyword evidence="5" id="KW-1185">Reference proteome</keyword>
<dbReference type="PANTHER" id="PTHR45748:SF7">
    <property type="entry name" value="1-PHOSPHATIDYLINOSITOL 3-PHOSPHATE 5-KINASE-RELATED"/>
    <property type="match status" value="1"/>
</dbReference>
<feature type="compositionally biased region" description="Polar residues" evidence="2">
    <location>
        <begin position="2270"/>
        <end position="2283"/>
    </location>
</feature>
<keyword evidence="1" id="KW-0067">ATP-binding</keyword>
<feature type="compositionally biased region" description="Low complexity" evidence="2">
    <location>
        <begin position="2762"/>
        <end position="2782"/>
    </location>
</feature>
<feature type="region of interest" description="Disordered" evidence="2">
    <location>
        <begin position="1461"/>
        <end position="1508"/>
    </location>
</feature>
<feature type="region of interest" description="Disordered" evidence="2">
    <location>
        <begin position="897"/>
        <end position="974"/>
    </location>
</feature>
<feature type="domain" description="PIPK" evidence="3">
    <location>
        <begin position="2236"/>
        <end position="2738"/>
    </location>
</feature>
<keyword evidence="1" id="KW-0808">Transferase</keyword>
<sequence>MSTDTPRASRVTRFSPTHTPRQMHGDLPGRLRAQDTPSSPVSAASISPSRLDQPFGSPRGRASPRASRTGPVTASSPRIATTGGLAGHRGQPLPGGAPATPVKTLSSPSGTASASPSDTQISPSAKSTSSNWQASIELSLTTRRRLIRKPLPQLPSQTASDPQSTGPSSSDYLHPDALEAIAKRAEEWWPTELPEKRHAGQPSRDGKPTQSQILAPGQEQGGDGLDDQSIRHLLAILHYAALRDPDSSAVCVSATGTYKQASSSSAAASSSKSTSTKQPLYVLDDDILDSLFAALQDAMRHLSKREVLGSLQRTASIRWRAEAQLRNASAALAAESSQAPSSRWARFAWPAAALGRAYRDAQRNILPPLPGDTDVIGSGGVSSSGSYFHSNQDLWTTYPHPDHEQRIRKRDVAIKILSNAVWFVRNYGPLAGAEGISSPAVLNEIDSTAVATATAVTEENGGDEYLRSAPASVRRTSENLLKKNAGLPNFLSKSSATTALSGNATPESAPSDSNNPSAPASEASSLRGIPTSPGAPVAQSKDSGSESVLMNRSSSSSTAATAADAVIGTSVAATTTTTDATGTVVAPDSISMRASDAPSEKSKAMEHLASLSAAAGAALKQRAQQDAVKGAGLPDASLGPSASLRPQASRPSLRSFVSRSEAEAAETDALERAEKEYLAKVGRGCDEWAKMALCRICASIEVAQPSLNQSHRRRSGTITAKDFGGRNPVAAASANQDEMAGSGISTRSDMTARAARQRAAHTRSGSGDHDRIASSDSDEESQETRGRAVVWRPDRFKGDELFLQGVSVAQQRRKSHSSSHTDASEGQGLGIARRKDEDEHVRLVGGTFRCRVETERERDTLLALLELAVYVGSSMLLESSFLRDSDAARPKVLKVPSRTTSAVDTPQRGTSLVRQPSLASSLAQNHSSRDQTPSVRPSMEESRTAEALQPIATQSLASAGTDTSENRSQPMGGARRWTKSLWGMLSHAENDSSSGADPATQSVRPSTSSGAEATTMVSQKSSRPSLTLNRSNTEDERQAMPSVSRKVSTGFPRSKTITGGKDEQQQPLPSSLSISSRRTSLVSGLASISTAHPSSTNVTRHGREGSSDSANVASGTQTRAPNRFVGRLFNAFVKPSADSAAAASSAAIGGSTASSATVDPAQLRDRFPSQGTTSDGNDAGRPEPRSKDTVFARMLGGRRKASGPPPPPSHFPCKDVGPAPLSSSPELSMLLCYRQSDSGQHGTNQDSMTSAYMFAFARMQAMRFLADQRRDLVTFATPSHGISLSGDLLPYAGVHQALTAGAINDGSVRSVQSRSVSIRSAASIAPQLLSYDVRSTTGQTLSLRRETVAFYQRLSNSRDVPLGQLIEELGVRASTLEADDASEEDKQATGAQANGVKPGMSKTSKEGAKERNDAASASAGSVRNRAYGTPEQSLQYLHGSYRIKIIATVLPKSLYERAQELDGDTKTSRDAIGTPHAESPEGDNIDRVSNGADDPVSPSLRPTRSRESDVSAIAAAVHADRDAATTAFAVAETAVQAAESGTRPLVSGKGGSASGIWMWNASATSGWQGRAVPMSESTYLMSFARYLEAITYHPALRRAGGLEPSNRKLYGGLTNVQEQLRQGRSEDTRSIAEGNQLLRLFRAGRALVKVQVQPIVMYDLQIEGPCLHSKPPLAPHQKRLSPIERKKVRKEQRIQQDAELLKSMTETTRLEVQCFFASVKAQTTRLEDIFVARELDEAGRTIRKRPSLFSFGEDGGLDEEKTQAGVASTKIDADRGSAFSSASGVSTATASSSSTISGIVAEPLTLLAGLRSSFRADEFELYEALQRNLFFDTINDVRKAFADRAKSARNRLNAWIKKHLSKKEQAQLDGYVLDEPEYLQPGRHAFPGSCYLIRENEPLSIVAFSLSSRDFRTEIGTLQRDEEERRGYFGQNSINGSSSSYNDQNVLNWRSGIVDGQSTIGSQISSSTGSSISTSTSPLRERAMRKVPLSQLDPDADEVFYEPEPVQAALKRKKRGREASILSLTLRRVGSTISESRSNLTTPTSEVPPTPSSAAGATSGLYDVDASNDKGKEERSSADDFFDADSSINSDVDATATTHRAGALSQRTSELHSQSSFTSVPDRKSSIQQYQTTTLSSNATDSTFRVEVVPVSGRPVSLASLFPASKLVSEGGNGARTADSRSTTGSTSCANAAQAKTDMPPPPPPAQSSTKAAMGQSSASMTTSSAACSPFWTVGHSGQQGARPSAKDSSHRAAALQSASEGTPAADAQSMVSTSTLPGSTAAESPHIKHNLIHGSTKISCVSWFAEEFAALRARWGVEHDFAQSLARCQPWNTTGGKSKSAFFKTADERFIAKQLLTVWSVDEKEAFLEFAPAYIRYMMNSVVNDCPTLLVKIAGVYSIKIKDIKSGETKLKMNVMVLENLWAGDGGQSIRFDLKGIRDRKVKLSPQQQQNLQQSATTAAMSGKPLINVPGTTNGAPAQSSMTAIWSAGVQTIPSKAERPGSSASTRAGGLSSNDLGPSSANGRVHFDQSQRGGNSSNVSEKLKADAQGGSAAKKDEERSSTVWWDSEWIERYRHRAFVPETQKEVFYRALQNDTQFLTASNVMDYSLLLGVMEKPVRPQDLYPAAATTAAAAAAAASPSDKKEPISPSKSRRSLSSLRDDEKDDEEHDPELDDERPSRPSFRCRIVDFLGAFTLAKQLESSSKKALKTGQEAKGNVTILPPSEYASRFLTAMDTYFIGTPCHPRLDPGYAFDEQCLHEAAAAKAAAPPDPSSSTSSSPYDSRPRFSAVF</sequence>
<dbReference type="GO" id="GO:0000329">
    <property type="term" value="C:fungal-type vacuole membrane"/>
    <property type="evidence" value="ECO:0007669"/>
    <property type="project" value="TreeGrafter"/>
</dbReference>
<dbReference type="PROSITE" id="PS51455">
    <property type="entry name" value="PIPK"/>
    <property type="match status" value="1"/>
</dbReference>
<feature type="compositionally biased region" description="Basic and acidic residues" evidence="2">
    <location>
        <begin position="2067"/>
        <end position="2078"/>
    </location>
</feature>
<feature type="compositionally biased region" description="Low complexity" evidence="2">
    <location>
        <begin position="56"/>
        <end position="68"/>
    </location>
</feature>
<accession>A0A317XSF1</accession>
<dbReference type="GO" id="GO:0010008">
    <property type="term" value="C:endosome membrane"/>
    <property type="evidence" value="ECO:0007669"/>
    <property type="project" value="TreeGrafter"/>
</dbReference>
<dbReference type="PANTHER" id="PTHR45748">
    <property type="entry name" value="1-PHOSPHATIDYLINOSITOL 3-PHOSPHATE 5-KINASE-RELATED"/>
    <property type="match status" value="1"/>
</dbReference>
<feature type="region of interest" description="Disordered" evidence="2">
    <location>
        <begin position="2762"/>
        <end position="2791"/>
    </location>
</feature>
<organism evidence="4 5">
    <name type="scientific">Testicularia cyperi</name>
    <dbReference type="NCBI Taxonomy" id="1882483"/>
    <lineage>
        <taxon>Eukaryota</taxon>
        <taxon>Fungi</taxon>
        <taxon>Dikarya</taxon>
        <taxon>Basidiomycota</taxon>
        <taxon>Ustilaginomycotina</taxon>
        <taxon>Ustilaginomycetes</taxon>
        <taxon>Ustilaginales</taxon>
        <taxon>Anthracoideaceae</taxon>
        <taxon>Testicularia</taxon>
    </lineage>
</organism>
<evidence type="ECO:0000256" key="2">
    <source>
        <dbReference type="SAM" id="MobiDB-lite"/>
    </source>
</evidence>
<feature type="region of interest" description="Disordered" evidence="2">
    <location>
        <begin position="1960"/>
        <end position="1983"/>
    </location>
</feature>
<feature type="region of interest" description="Disordered" evidence="2">
    <location>
        <begin position="2099"/>
        <end position="2125"/>
    </location>
</feature>
<feature type="compositionally biased region" description="Low complexity" evidence="2">
    <location>
        <begin position="1070"/>
        <end position="1083"/>
    </location>
</feature>
<dbReference type="Pfam" id="PF01504">
    <property type="entry name" value="PIP5K"/>
    <property type="match status" value="2"/>
</dbReference>
<dbReference type="GO" id="GO:0000285">
    <property type="term" value="F:1-phosphatidylinositol-3-phosphate 5-kinase activity"/>
    <property type="evidence" value="ECO:0007669"/>
    <property type="project" value="TreeGrafter"/>
</dbReference>
<feature type="compositionally biased region" description="Polar residues" evidence="2">
    <location>
        <begin position="2105"/>
        <end position="2119"/>
    </location>
</feature>
<feature type="compositionally biased region" description="Basic and acidic residues" evidence="2">
    <location>
        <begin position="1178"/>
        <end position="1190"/>
    </location>
</feature>
<dbReference type="Gene3D" id="3.30.810.10">
    <property type="entry name" value="2-Layer Sandwich"/>
    <property type="match status" value="1"/>
</dbReference>
<dbReference type="STRING" id="1882483.A0A317XSF1"/>
<feature type="region of interest" description="Disordered" evidence="2">
    <location>
        <begin position="708"/>
        <end position="790"/>
    </location>
</feature>
<dbReference type="GO" id="GO:0005524">
    <property type="term" value="F:ATP binding"/>
    <property type="evidence" value="ECO:0007669"/>
    <property type="project" value="UniProtKB-UniRule"/>
</dbReference>
<proteinExistence type="predicted"/>
<dbReference type="Gene3D" id="3.30.800.10">
    <property type="entry name" value="Phosphatidylinositol Phosphate Kinase II Beta"/>
    <property type="match status" value="1"/>
</dbReference>
<feature type="compositionally biased region" description="Basic and acidic residues" evidence="2">
    <location>
        <begin position="23"/>
        <end position="33"/>
    </location>
</feature>
<feature type="compositionally biased region" description="Low complexity" evidence="2">
    <location>
        <begin position="506"/>
        <end position="525"/>
    </location>
</feature>
<feature type="compositionally biased region" description="Polar residues" evidence="2">
    <location>
        <begin position="897"/>
        <end position="935"/>
    </location>
</feature>
<feature type="compositionally biased region" description="Polar residues" evidence="2">
    <location>
        <begin position="540"/>
        <end position="552"/>
    </location>
</feature>
<feature type="region of interest" description="Disordered" evidence="2">
    <location>
        <begin position="1146"/>
        <end position="1218"/>
    </location>
</feature>
<feature type="compositionally biased region" description="Polar residues" evidence="2">
    <location>
        <begin position="644"/>
        <end position="658"/>
    </location>
</feature>
<feature type="region of interest" description="Disordered" evidence="2">
    <location>
        <begin position="2034"/>
        <end position="2087"/>
    </location>
</feature>
<feature type="region of interest" description="Disordered" evidence="2">
    <location>
        <begin position="808"/>
        <end position="827"/>
    </location>
</feature>
<gene>
    <name evidence="4" type="ORF">BCV70DRAFT_91601</name>
</gene>
<feature type="region of interest" description="Disordered" evidence="2">
    <location>
        <begin position="2445"/>
        <end position="2480"/>
    </location>
</feature>
<evidence type="ECO:0000313" key="5">
    <source>
        <dbReference type="Proteomes" id="UP000246740"/>
    </source>
</evidence>
<evidence type="ECO:0000313" key="4">
    <source>
        <dbReference type="EMBL" id="PWZ01256.1"/>
    </source>
</evidence>
<dbReference type="GO" id="GO:0046854">
    <property type="term" value="P:phosphatidylinositol phosphate biosynthetic process"/>
    <property type="evidence" value="ECO:0007669"/>
    <property type="project" value="TreeGrafter"/>
</dbReference>
<feature type="region of interest" description="Disordered" evidence="2">
    <location>
        <begin position="193"/>
        <end position="226"/>
    </location>
</feature>
<feature type="compositionally biased region" description="Polar residues" evidence="2">
    <location>
        <begin position="2471"/>
        <end position="2480"/>
    </location>
</feature>
<feature type="compositionally biased region" description="Polar residues" evidence="2">
    <location>
        <begin position="118"/>
        <end position="132"/>
    </location>
</feature>
<protein>
    <recommendedName>
        <fullName evidence="3">PIPK domain-containing protein</fullName>
    </recommendedName>
</protein>
<feature type="compositionally biased region" description="Polar residues" evidence="2">
    <location>
        <begin position="1107"/>
        <end position="1119"/>
    </location>
</feature>
<feature type="region of interest" description="Disordered" evidence="2">
    <location>
        <begin position="2235"/>
        <end position="2283"/>
    </location>
</feature>
<feature type="region of interest" description="Disordered" evidence="2">
    <location>
        <begin position="1376"/>
        <end position="1426"/>
    </location>
</feature>